<evidence type="ECO:0000256" key="4">
    <source>
        <dbReference type="ARBA" id="ARBA00023163"/>
    </source>
</evidence>
<dbReference type="EMBL" id="CCAE010000023">
    <property type="protein sequence ID" value="CDN88414.1"/>
    <property type="molecule type" value="Genomic_DNA"/>
</dbReference>
<keyword evidence="2" id="KW-0238">DNA-binding</keyword>
<dbReference type="SUPFAM" id="SSF51215">
    <property type="entry name" value="Regulatory protein AraC"/>
    <property type="match status" value="1"/>
</dbReference>
<evidence type="ECO:0000256" key="3">
    <source>
        <dbReference type="ARBA" id="ARBA00023159"/>
    </source>
</evidence>
<dbReference type="GO" id="GO:0043565">
    <property type="term" value="F:sequence-specific DNA binding"/>
    <property type="evidence" value="ECO:0007669"/>
    <property type="project" value="InterPro"/>
</dbReference>
<keyword evidence="4" id="KW-0804">Transcription</keyword>
<protein>
    <submittedName>
        <fullName evidence="6">Transcriptional regulator, AraC family</fullName>
    </submittedName>
</protein>
<dbReference type="PROSITE" id="PS00041">
    <property type="entry name" value="HTH_ARAC_FAMILY_1"/>
    <property type="match status" value="1"/>
</dbReference>
<dbReference type="Gene3D" id="1.10.10.60">
    <property type="entry name" value="Homeodomain-like"/>
    <property type="match status" value="1"/>
</dbReference>
<organism evidence="6 7">
    <name type="scientific">Hydrogenophaga intermedia</name>
    <dbReference type="NCBI Taxonomy" id="65786"/>
    <lineage>
        <taxon>Bacteria</taxon>
        <taxon>Pseudomonadati</taxon>
        <taxon>Pseudomonadota</taxon>
        <taxon>Betaproteobacteria</taxon>
        <taxon>Burkholderiales</taxon>
        <taxon>Comamonadaceae</taxon>
        <taxon>Hydrogenophaga</taxon>
    </lineage>
</organism>
<evidence type="ECO:0000313" key="7">
    <source>
        <dbReference type="Proteomes" id="UP000028878"/>
    </source>
</evidence>
<feature type="domain" description="HTH araC/xylS-type" evidence="5">
    <location>
        <begin position="172"/>
        <end position="269"/>
    </location>
</feature>
<keyword evidence="1" id="KW-0805">Transcription regulation</keyword>
<dbReference type="SUPFAM" id="SSF46689">
    <property type="entry name" value="Homeodomain-like"/>
    <property type="match status" value="2"/>
</dbReference>
<evidence type="ECO:0000256" key="1">
    <source>
        <dbReference type="ARBA" id="ARBA00023015"/>
    </source>
</evidence>
<dbReference type="RefSeq" id="WP_009516823.1">
    <property type="nucleotide sequence ID" value="NZ_CCAE010000023.1"/>
</dbReference>
<dbReference type="Proteomes" id="UP000028878">
    <property type="component" value="Unassembled WGS sequence"/>
</dbReference>
<dbReference type="InterPro" id="IPR018062">
    <property type="entry name" value="HTH_AraC-typ_CS"/>
</dbReference>
<proteinExistence type="predicted"/>
<sequence>MNPDIHHVQVRPGPVAGVHAVLTHSARGFGRHWHDGFGFGVMDEGAHRSASGRGPVLVSAGQVITTNPGEVHDGLPLGERARRWRMLHVSPEAMAALADGRPDQEITRPVLDDPLLRATIDRVFRCWTTQGTGADGEGRRAEALTDACGLLMRRHGNHRPTDADGIDHAGLRRARERLLDDLEQPPGLDELARLAGLSRFQLVRHFARAHGLPPFAWLQQQRLGRARALIAGGMALSEAALACGFADQSHLHRHFLRSFGFTPGAWRQAWLQ</sequence>
<gene>
    <name evidence="6" type="ORF">BN948_02848</name>
</gene>
<dbReference type="GO" id="GO:0003700">
    <property type="term" value="F:DNA-binding transcription factor activity"/>
    <property type="evidence" value="ECO:0007669"/>
    <property type="project" value="InterPro"/>
</dbReference>
<evidence type="ECO:0000259" key="5">
    <source>
        <dbReference type="PROSITE" id="PS01124"/>
    </source>
</evidence>
<keyword evidence="7" id="KW-1185">Reference proteome</keyword>
<dbReference type="AlphaFoldDB" id="A0A1L1PHZ9"/>
<keyword evidence="3" id="KW-0010">Activator</keyword>
<dbReference type="PANTHER" id="PTHR46796">
    <property type="entry name" value="HTH-TYPE TRANSCRIPTIONAL ACTIVATOR RHAS-RELATED"/>
    <property type="match status" value="1"/>
</dbReference>
<dbReference type="InterPro" id="IPR003313">
    <property type="entry name" value="AraC-bd"/>
</dbReference>
<evidence type="ECO:0000256" key="2">
    <source>
        <dbReference type="ARBA" id="ARBA00023125"/>
    </source>
</evidence>
<reference evidence="7" key="1">
    <citation type="submission" date="2014-11" db="EMBL/GenBank/DDBJ databases">
        <title>Draft genome sequence of Hydrogenophaga intermedia S1.</title>
        <authorList>
            <person name="Gan H.M."/>
            <person name="Chew T.H."/>
            <person name="Stolz A."/>
        </authorList>
    </citation>
    <scope>NUCLEOTIDE SEQUENCE [LARGE SCALE GENOMIC DNA]</scope>
    <source>
        <strain evidence="7">S1</strain>
    </source>
</reference>
<evidence type="ECO:0000313" key="6">
    <source>
        <dbReference type="EMBL" id="CDN88414.1"/>
    </source>
</evidence>
<accession>A0A1L1PHZ9</accession>
<dbReference type="Pfam" id="PF12833">
    <property type="entry name" value="HTH_18"/>
    <property type="match status" value="1"/>
</dbReference>
<dbReference type="PROSITE" id="PS01124">
    <property type="entry name" value="HTH_ARAC_FAMILY_2"/>
    <property type="match status" value="1"/>
</dbReference>
<dbReference type="InterPro" id="IPR009057">
    <property type="entry name" value="Homeodomain-like_sf"/>
</dbReference>
<dbReference type="SMART" id="SM00342">
    <property type="entry name" value="HTH_ARAC"/>
    <property type="match status" value="1"/>
</dbReference>
<name>A0A1L1PHZ9_HYDIT</name>
<dbReference type="InterPro" id="IPR050204">
    <property type="entry name" value="AraC_XylS_family_regulators"/>
</dbReference>
<dbReference type="PANTHER" id="PTHR46796:SF2">
    <property type="entry name" value="TRANSCRIPTIONAL REGULATORY PROTEIN"/>
    <property type="match status" value="1"/>
</dbReference>
<dbReference type="InterPro" id="IPR037923">
    <property type="entry name" value="HTH-like"/>
</dbReference>
<dbReference type="InterPro" id="IPR018060">
    <property type="entry name" value="HTH_AraC"/>
</dbReference>
<dbReference type="Pfam" id="PF02311">
    <property type="entry name" value="AraC_binding"/>
    <property type="match status" value="1"/>
</dbReference>